<evidence type="ECO:0000313" key="2">
    <source>
        <dbReference type="EMBL" id="KAF3277087.1"/>
    </source>
</evidence>
<comment type="caution">
    <text evidence="2">The sequence shown here is derived from an EMBL/GenBank/DDBJ whole genome shotgun (WGS) entry which is preliminary data.</text>
</comment>
<feature type="compositionally biased region" description="Low complexity" evidence="1">
    <location>
        <begin position="135"/>
        <end position="148"/>
    </location>
</feature>
<sequence>MRVDGNIKWQQLLAVIATLKGYHVSANGDDVENANPGGNGNGNGNGGGITPTWGQSPSRGFTFPSPPYTPQTGIQNTLDTSRTSHSGMANSLASGRGNSFLLPPNANPLLSQPGRILTSSYRPPNYDNSYSIHRSNNNSNSPDNSGYDSPDEDLPETEPDELLYPRIG</sequence>
<dbReference type="EMBL" id="JAABOJ010000030">
    <property type="protein sequence ID" value="KAF3277087.1"/>
    <property type="molecule type" value="Genomic_DNA"/>
</dbReference>
<dbReference type="Proteomes" id="UP000474640">
    <property type="component" value="Unassembled WGS sequence"/>
</dbReference>
<feature type="compositionally biased region" description="Polar residues" evidence="1">
    <location>
        <begin position="117"/>
        <end position="134"/>
    </location>
</feature>
<proteinExistence type="predicted"/>
<organism evidence="2 3">
    <name type="scientific">Orbilia oligospora</name>
    <name type="common">Nematode-trapping fungus</name>
    <name type="synonym">Arthrobotrys oligospora</name>
    <dbReference type="NCBI Taxonomy" id="2813651"/>
    <lineage>
        <taxon>Eukaryota</taxon>
        <taxon>Fungi</taxon>
        <taxon>Dikarya</taxon>
        <taxon>Ascomycota</taxon>
        <taxon>Pezizomycotina</taxon>
        <taxon>Orbiliomycetes</taxon>
        <taxon>Orbiliales</taxon>
        <taxon>Orbiliaceae</taxon>
        <taxon>Orbilia</taxon>
    </lineage>
</organism>
<feature type="compositionally biased region" description="Acidic residues" evidence="1">
    <location>
        <begin position="149"/>
        <end position="161"/>
    </location>
</feature>
<feature type="compositionally biased region" description="Polar residues" evidence="1">
    <location>
        <begin position="70"/>
        <end position="97"/>
    </location>
</feature>
<accession>A0A7C8R8T6</accession>
<feature type="region of interest" description="Disordered" evidence="1">
    <location>
        <begin position="30"/>
        <end position="168"/>
    </location>
</feature>
<gene>
    <name evidence="2" type="ORF">TWF970_005951</name>
</gene>
<protein>
    <submittedName>
        <fullName evidence="2">Uncharacterized protein</fullName>
    </submittedName>
</protein>
<evidence type="ECO:0000256" key="1">
    <source>
        <dbReference type="SAM" id="MobiDB-lite"/>
    </source>
</evidence>
<name>A0A7C8R8T6_ORBOL</name>
<evidence type="ECO:0000313" key="3">
    <source>
        <dbReference type="Proteomes" id="UP000474640"/>
    </source>
</evidence>
<dbReference type="AlphaFoldDB" id="A0A7C8R8T6"/>
<feature type="compositionally biased region" description="Gly residues" evidence="1">
    <location>
        <begin position="37"/>
        <end position="49"/>
    </location>
</feature>
<reference evidence="2 3" key="1">
    <citation type="submission" date="2020-01" db="EMBL/GenBank/DDBJ databases">
        <authorList>
            <person name="Palmer J.M."/>
        </authorList>
    </citation>
    <scope>NUCLEOTIDE SEQUENCE [LARGE SCALE GENOMIC DNA]</scope>
    <source>
        <strain evidence="2 3">TWF970</strain>
    </source>
</reference>